<keyword evidence="2 5" id="KW-0812">Transmembrane</keyword>
<dbReference type="PANTHER" id="PTHR47002:SF2">
    <property type="entry name" value="AQUAPORIN AQPAE.A-LIKE"/>
    <property type="match status" value="1"/>
</dbReference>
<comment type="similarity">
    <text evidence="5">Belongs to the MIP/aquaporin (TC 1.A.8) family.</text>
</comment>
<dbReference type="SUPFAM" id="SSF81338">
    <property type="entry name" value="Aquaporin-like"/>
    <property type="match status" value="1"/>
</dbReference>
<comment type="subcellular location">
    <subcellularLocation>
        <location evidence="1">Membrane</location>
        <topology evidence="1">Multi-pass membrane protein</topology>
    </subcellularLocation>
</comment>
<gene>
    <name evidence="8" type="ORF">UCRPA7_8398</name>
</gene>
<dbReference type="EMBL" id="KB933360">
    <property type="protein sequence ID" value="EON96130.1"/>
    <property type="molecule type" value="Genomic_DNA"/>
</dbReference>
<name>R8B9Y7_PHAM7</name>
<feature type="transmembrane region" description="Helical" evidence="7">
    <location>
        <begin position="238"/>
        <end position="257"/>
    </location>
</feature>
<dbReference type="eggNOG" id="KOG0223">
    <property type="taxonomic scope" value="Eukaryota"/>
</dbReference>
<reference evidence="9" key="1">
    <citation type="journal article" date="2013" name="Genome Announc.">
        <title>Draft genome sequence of the ascomycete Phaeoacremonium aleophilum strain UCR-PA7, a causal agent of the esca disease complex in grapevines.</title>
        <authorList>
            <person name="Blanco-Ulate B."/>
            <person name="Rolshausen P."/>
            <person name="Cantu D."/>
        </authorList>
    </citation>
    <scope>NUCLEOTIDE SEQUENCE [LARGE SCALE GENOMIC DNA]</scope>
    <source>
        <strain evidence="9">UCR-PA7</strain>
    </source>
</reference>
<dbReference type="GeneID" id="19329243"/>
<protein>
    <submittedName>
        <fullName evidence="8">Putative mip transporter protein</fullName>
    </submittedName>
</protein>
<feature type="region of interest" description="Disordered" evidence="6">
    <location>
        <begin position="1"/>
        <end position="52"/>
    </location>
</feature>
<proteinExistence type="inferred from homology"/>
<dbReference type="GO" id="GO:0016020">
    <property type="term" value="C:membrane"/>
    <property type="evidence" value="ECO:0007669"/>
    <property type="project" value="UniProtKB-SubCell"/>
</dbReference>
<sequence length="319" mass="34131">MGSRPTEKRPTAMPNNGTDPDPDPETGAQFHENRDEIRKPAQHHTDGSFDGSFAGTLRNRSEIYSTPWYRRRDYFLSGWTDASIWRAATVEMAATATQVYISGQFAVTIMNYHNAQIAAYVGIYNTLLLAVFIYAFAPASGGHMNPLITWATMLCGLCPASRGVIYIIFQTIGGALGGGMLLGSWGKARADAHMGGGCFFDASEISSGQVLLTEIVCSMTLVILAYGTGLDPRQKQVFGPQLGPLLVGLALGIVSTATTGTTPGYTGAGVNPARCFALSIARGGFKGHWIWWIGPAIGGLCGAMLYNAAPPYHSDHKKQ</sequence>
<feature type="compositionally biased region" description="Basic and acidic residues" evidence="6">
    <location>
        <begin position="31"/>
        <end position="47"/>
    </location>
</feature>
<keyword evidence="4 7" id="KW-0472">Membrane</keyword>
<feature type="compositionally biased region" description="Basic and acidic residues" evidence="6">
    <location>
        <begin position="1"/>
        <end position="10"/>
    </location>
</feature>
<dbReference type="OrthoDB" id="3222at2759"/>
<dbReference type="PANTHER" id="PTHR47002">
    <property type="entry name" value="AQUAPORIN-LIKE"/>
    <property type="match status" value="1"/>
</dbReference>
<evidence type="ECO:0000256" key="6">
    <source>
        <dbReference type="SAM" id="MobiDB-lite"/>
    </source>
</evidence>
<dbReference type="Pfam" id="PF00230">
    <property type="entry name" value="MIP"/>
    <property type="match status" value="1"/>
</dbReference>
<keyword evidence="9" id="KW-1185">Reference proteome</keyword>
<evidence type="ECO:0000313" key="8">
    <source>
        <dbReference type="EMBL" id="EON96130.1"/>
    </source>
</evidence>
<dbReference type="HOGENOM" id="CLU_020019_5_1_1"/>
<dbReference type="GO" id="GO:0015267">
    <property type="term" value="F:channel activity"/>
    <property type="evidence" value="ECO:0007669"/>
    <property type="project" value="InterPro"/>
</dbReference>
<dbReference type="InterPro" id="IPR000425">
    <property type="entry name" value="MIP"/>
</dbReference>
<feature type="transmembrane region" description="Helical" evidence="7">
    <location>
        <begin position="117"/>
        <end position="137"/>
    </location>
</feature>
<accession>R8B9Y7</accession>
<evidence type="ECO:0000256" key="7">
    <source>
        <dbReference type="SAM" id="Phobius"/>
    </source>
</evidence>
<evidence type="ECO:0000256" key="4">
    <source>
        <dbReference type="ARBA" id="ARBA00023136"/>
    </source>
</evidence>
<dbReference type="InterPro" id="IPR023271">
    <property type="entry name" value="Aquaporin-like"/>
</dbReference>
<feature type="transmembrane region" description="Helical" evidence="7">
    <location>
        <begin position="167"/>
        <end position="185"/>
    </location>
</feature>
<evidence type="ECO:0000256" key="5">
    <source>
        <dbReference type="RuleBase" id="RU000477"/>
    </source>
</evidence>
<dbReference type="PRINTS" id="PR00783">
    <property type="entry name" value="MINTRINSICP"/>
</dbReference>
<organism evidence="8 9">
    <name type="scientific">Phaeoacremonium minimum (strain UCR-PA7)</name>
    <name type="common">Esca disease fungus</name>
    <name type="synonym">Togninia minima</name>
    <dbReference type="NCBI Taxonomy" id="1286976"/>
    <lineage>
        <taxon>Eukaryota</taxon>
        <taxon>Fungi</taxon>
        <taxon>Dikarya</taxon>
        <taxon>Ascomycota</taxon>
        <taxon>Pezizomycotina</taxon>
        <taxon>Sordariomycetes</taxon>
        <taxon>Sordariomycetidae</taxon>
        <taxon>Togniniales</taxon>
        <taxon>Togniniaceae</taxon>
        <taxon>Phaeoacremonium</taxon>
    </lineage>
</organism>
<evidence type="ECO:0000313" key="9">
    <source>
        <dbReference type="Proteomes" id="UP000014074"/>
    </source>
</evidence>
<evidence type="ECO:0000256" key="1">
    <source>
        <dbReference type="ARBA" id="ARBA00004141"/>
    </source>
</evidence>
<dbReference type="KEGG" id="tmn:UCRPA7_8398"/>
<dbReference type="Gene3D" id="1.20.1080.10">
    <property type="entry name" value="Glycerol uptake facilitator protein"/>
    <property type="match status" value="1"/>
</dbReference>
<keyword evidence="5" id="KW-0813">Transport</keyword>
<feature type="transmembrane region" description="Helical" evidence="7">
    <location>
        <begin position="205"/>
        <end position="226"/>
    </location>
</feature>
<feature type="transmembrane region" description="Helical" evidence="7">
    <location>
        <begin position="289"/>
        <end position="309"/>
    </location>
</feature>
<evidence type="ECO:0000256" key="3">
    <source>
        <dbReference type="ARBA" id="ARBA00022989"/>
    </source>
</evidence>
<dbReference type="RefSeq" id="XP_007919102.1">
    <property type="nucleotide sequence ID" value="XM_007920911.1"/>
</dbReference>
<evidence type="ECO:0000256" key="2">
    <source>
        <dbReference type="ARBA" id="ARBA00022692"/>
    </source>
</evidence>
<keyword evidence="3 7" id="KW-1133">Transmembrane helix</keyword>
<dbReference type="AlphaFoldDB" id="R8B9Y7"/>
<dbReference type="Proteomes" id="UP000014074">
    <property type="component" value="Unassembled WGS sequence"/>
</dbReference>